<keyword evidence="9" id="KW-0325">Glycoprotein</keyword>
<evidence type="ECO:0000256" key="7">
    <source>
        <dbReference type="ARBA" id="ARBA00023136"/>
    </source>
</evidence>
<evidence type="ECO:0000313" key="10">
    <source>
        <dbReference type="EMBL" id="RRT57401.1"/>
    </source>
</evidence>
<gene>
    <name evidence="10" type="ORF">B296_00033130</name>
</gene>
<keyword evidence="6" id="KW-1133">Transmembrane helix</keyword>
<organism evidence="10 11">
    <name type="scientific">Ensete ventricosum</name>
    <name type="common">Abyssinian banana</name>
    <name type="synonym">Musa ensete</name>
    <dbReference type="NCBI Taxonomy" id="4639"/>
    <lineage>
        <taxon>Eukaryota</taxon>
        <taxon>Viridiplantae</taxon>
        <taxon>Streptophyta</taxon>
        <taxon>Embryophyta</taxon>
        <taxon>Tracheophyta</taxon>
        <taxon>Spermatophyta</taxon>
        <taxon>Magnoliopsida</taxon>
        <taxon>Liliopsida</taxon>
        <taxon>Zingiberales</taxon>
        <taxon>Musaceae</taxon>
        <taxon>Ensete</taxon>
    </lineage>
</organism>
<evidence type="ECO:0000256" key="1">
    <source>
        <dbReference type="ARBA" id="ARBA00004167"/>
    </source>
</evidence>
<comment type="subcellular location">
    <subcellularLocation>
        <location evidence="1">Membrane</location>
        <topology evidence="1">Single-pass membrane protein</topology>
    </subcellularLocation>
</comment>
<dbReference type="Gene3D" id="1.10.510.10">
    <property type="entry name" value="Transferase(Phosphotransferase) domain 1"/>
    <property type="match status" value="1"/>
</dbReference>
<dbReference type="PANTHER" id="PTHR47986:SF1">
    <property type="entry name" value="OS04G0685900 PROTEIN"/>
    <property type="match status" value="1"/>
</dbReference>
<reference evidence="10 11" key="1">
    <citation type="journal article" date="2014" name="Agronomy (Basel)">
        <title>A Draft Genome Sequence for Ensete ventricosum, the Drought-Tolerant Tree Against Hunger.</title>
        <authorList>
            <person name="Harrison J."/>
            <person name="Moore K.A."/>
            <person name="Paszkiewicz K."/>
            <person name="Jones T."/>
            <person name="Grant M."/>
            <person name="Ambacheew D."/>
            <person name="Muzemil S."/>
            <person name="Studholme D.J."/>
        </authorList>
    </citation>
    <scope>NUCLEOTIDE SEQUENCE [LARGE SCALE GENOMIC DNA]</scope>
</reference>
<evidence type="ECO:0000256" key="6">
    <source>
        <dbReference type="ARBA" id="ARBA00022989"/>
    </source>
</evidence>
<dbReference type="InterPro" id="IPR052422">
    <property type="entry name" value="Auxin_Ser/Thr_Kinase"/>
</dbReference>
<proteinExistence type="predicted"/>
<evidence type="ECO:0000256" key="8">
    <source>
        <dbReference type="ARBA" id="ARBA00023170"/>
    </source>
</evidence>
<keyword evidence="8" id="KW-0675">Receptor</keyword>
<dbReference type="AlphaFoldDB" id="A0A426Z0I9"/>
<accession>A0A426Z0I9</accession>
<evidence type="ECO:0000256" key="2">
    <source>
        <dbReference type="ARBA" id="ARBA00022614"/>
    </source>
</evidence>
<keyword evidence="5" id="KW-0677">Repeat</keyword>
<keyword evidence="7" id="KW-0472">Membrane</keyword>
<protein>
    <submittedName>
        <fullName evidence="10">Uncharacterized protein</fullName>
    </submittedName>
</protein>
<dbReference type="Proteomes" id="UP000287651">
    <property type="component" value="Unassembled WGS sequence"/>
</dbReference>
<keyword evidence="3" id="KW-0812">Transmembrane</keyword>
<evidence type="ECO:0000256" key="9">
    <source>
        <dbReference type="ARBA" id="ARBA00023180"/>
    </source>
</evidence>
<evidence type="ECO:0000256" key="5">
    <source>
        <dbReference type="ARBA" id="ARBA00022737"/>
    </source>
</evidence>
<comment type="caution">
    <text evidence="10">The sequence shown here is derived from an EMBL/GenBank/DDBJ whole genome shotgun (WGS) entry which is preliminary data.</text>
</comment>
<dbReference type="EMBL" id="AMZH03009177">
    <property type="protein sequence ID" value="RRT57401.1"/>
    <property type="molecule type" value="Genomic_DNA"/>
</dbReference>
<evidence type="ECO:0000313" key="11">
    <source>
        <dbReference type="Proteomes" id="UP000287651"/>
    </source>
</evidence>
<keyword evidence="4" id="KW-0732">Signal</keyword>
<name>A0A426Z0I9_ENSVE</name>
<sequence length="152" mass="16754">MELLTGLMALDENRPEESRYLVSWFCQMKTTKENLKGVIDPALVVTDENFESISIIAELAGHCAAREPQQRPDMGHAVNVLVQLAEKWRPMSDDQDEYLGIDLQQPLLQMVKGWQAADGTTDVSSLSLDDSKGSIPARPAGFAESFTSADGR</sequence>
<evidence type="ECO:0000256" key="3">
    <source>
        <dbReference type="ARBA" id="ARBA00022692"/>
    </source>
</evidence>
<keyword evidence="2" id="KW-0433">Leucine-rich repeat</keyword>
<dbReference type="PANTHER" id="PTHR47986">
    <property type="entry name" value="OSJNBA0070M12.3 PROTEIN"/>
    <property type="match status" value="1"/>
</dbReference>
<dbReference type="GO" id="GO:0016020">
    <property type="term" value="C:membrane"/>
    <property type="evidence" value="ECO:0007669"/>
    <property type="project" value="UniProtKB-SubCell"/>
</dbReference>
<evidence type="ECO:0000256" key="4">
    <source>
        <dbReference type="ARBA" id="ARBA00022729"/>
    </source>
</evidence>